<evidence type="ECO:0000256" key="7">
    <source>
        <dbReference type="ARBA" id="ARBA00023157"/>
    </source>
</evidence>
<gene>
    <name evidence="10" type="ORF">PRK78_005961</name>
</gene>
<dbReference type="InterPro" id="IPR036549">
    <property type="entry name" value="CX6/COA6-like_sf"/>
</dbReference>
<dbReference type="GO" id="GO:0033617">
    <property type="term" value="P:mitochondrial respiratory chain complex IV assembly"/>
    <property type="evidence" value="ECO:0007669"/>
    <property type="project" value="TreeGrafter"/>
</dbReference>
<evidence type="ECO:0000256" key="6">
    <source>
        <dbReference type="ARBA" id="ARBA00023128"/>
    </source>
</evidence>
<keyword evidence="7" id="KW-1015">Disulfide bond</keyword>
<dbReference type="GO" id="GO:0005634">
    <property type="term" value="C:nucleus"/>
    <property type="evidence" value="ECO:0007669"/>
    <property type="project" value="UniProtKB-SubCell"/>
</dbReference>
<dbReference type="Pfam" id="PF02297">
    <property type="entry name" value="COX6B"/>
    <property type="match status" value="1"/>
</dbReference>
<evidence type="ECO:0000256" key="1">
    <source>
        <dbReference type="ARBA" id="ARBA00004123"/>
    </source>
</evidence>
<evidence type="ECO:0000313" key="11">
    <source>
        <dbReference type="Proteomes" id="UP001219355"/>
    </source>
</evidence>
<sequence>MGWFSSSSDKPQKASDGGKIAPDRSSRDKCYKARDLFFNCLDQNGIVDSIKKDGEARTKCGKEIEEFESACSATWVKYFKEKRVMEYRRDMSIEKIKQDEATAAAERKAAR</sequence>
<dbReference type="InterPro" id="IPR048281">
    <property type="entry name" value="COA6_fun"/>
</dbReference>
<evidence type="ECO:0000256" key="9">
    <source>
        <dbReference type="SAM" id="MobiDB-lite"/>
    </source>
</evidence>
<dbReference type="PANTHER" id="PTHR47677:SF1">
    <property type="entry name" value="CYTOCHROME C OXIDASE ASSEMBLY FACTOR 6"/>
    <property type="match status" value="1"/>
</dbReference>
<keyword evidence="8" id="KW-0539">Nucleus</keyword>
<keyword evidence="11" id="KW-1185">Reference proteome</keyword>
<proteinExistence type="inferred from homology"/>
<protein>
    <recommendedName>
        <fullName evidence="12">Cytochrome c oxidase assembly factor 6</fullName>
    </recommendedName>
</protein>
<comment type="similarity">
    <text evidence="4">Belongs to the cytochrome c oxidase subunit 6B family.</text>
</comment>
<accession>A0AAF0IK14</accession>
<evidence type="ECO:0000256" key="4">
    <source>
        <dbReference type="ARBA" id="ARBA00006425"/>
    </source>
</evidence>
<dbReference type="InterPro" id="IPR048280">
    <property type="entry name" value="COX6B-like"/>
</dbReference>
<dbReference type="FunFam" id="1.10.10.140:FF:000003">
    <property type="entry name" value="Cytochrome c oxidase assembly factor 6"/>
    <property type="match status" value="1"/>
</dbReference>
<dbReference type="GO" id="GO:0005758">
    <property type="term" value="C:mitochondrial intermembrane space"/>
    <property type="evidence" value="ECO:0007669"/>
    <property type="project" value="UniProtKB-SubCell"/>
</dbReference>
<feature type="region of interest" description="Disordered" evidence="9">
    <location>
        <begin position="1"/>
        <end position="26"/>
    </location>
</feature>
<dbReference type="Gene3D" id="1.10.10.140">
    <property type="entry name" value="Cytochrome c oxidase, subunit VIb"/>
    <property type="match status" value="1"/>
</dbReference>
<dbReference type="EMBL" id="CP120630">
    <property type="protein sequence ID" value="WEW60475.1"/>
    <property type="molecule type" value="Genomic_DNA"/>
</dbReference>
<evidence type="ECO:0008006" key="12">
    <source>
        <dbReference type="Google" id="ProtNLM"/>
    </source>
</evidence>
<name>A0AAF0IK14_9EURO</name>
<evidence type="ECO:0000256" key="8">
    <source>
        <dbReference type="ARBA" id="ARBA00023242"/>
    </source>
</evidence>
<evidence type="ECO:0000313" key="10">
    <source>
        <dbReference type="EMBL" id="WEW60475.1"/>
    </source>
</evidence>
<organism evidence="10 11">
    <name type="scientific">Emydomyces testavorans</name>
    <dbReference type="NCBI Taxonomy" id="2070801"/>
    <lineage>
        <taxon>Eukaryota</taxon>
        <taxon>Fungi</taxon>
        <taxon>Dikarya</taxon>
        <taxon>Ascomycota</taxon>
        <taxon>Pezizomycotina</taxon>
        <taxon>Eurotiomycetes</taxon>
        <taxon>Eurotiomycetidae</taxon>
        <taxon>Onygenales</taxon>
        <taxon>Nannizziopsiaceae</taxon>
        <taxon>Emydomyces</taxon>
    </lineage>
</organism>
<keyword evidence="6" id="KW-0496">Mitochondrion</keyword>
<keyword evidence="5" id="KW-0963">Cytoplasm</keyword>
<dbReference type="SUPFAM" id="SSF47694">
    <property type="entry name" value="Cytochrome c oxidase subunit h"/>
    <property type="match status" value="1"/>
</dbReference>
<evidence type="ECO:0000256" key="2">
    <source>
        <dbReference type="ARBA" id="ARBA00004496"/>
    </source>
</evidence>
<reference evidence="10" key="1">
    <citation type="submission" date="2023-03" db="EMBL/GenBank/DDBJ databases">
        <title>Emydomyces testavorans Genome Sequence.</title>
        <authorList>
            <person name="Hoyer L."/>
        </authorList>
    </citation>
    <scope>NUCLEOTIDE SEQUENCE</scope>
    <source>
        <strain evidence="10">16-2883</strain>
    </source>
</reference>
<comment type="subcellular location">
    <subcellularLocation>
        <location evidence="2">Cytoplasm</location>
    </subcellularLocation>
    <subcellularLocation>
        <location evidence="3">Mitochondrion intermembrane space</location>
    </subcellularLocation>
    <subcellularLocation>
        <location evidence="1">Nucleus</location>
    </subcellularLocation>
</comment>
<evidence type="ECO:0000256" key="5">
    <source>
        <dbReference type="ARBA" id="ARBA00022490"/>
    </source>
</evidence>
<dbReference type="AlphaFoldDB" id="A0AAF0IK14"/>
<evidence type="ECO:0000256" key="3">
    <source>
        <dbReference type="ARBA" id="ARBA00004569"/>
    </source>
</evidence>
<dbReference type="Proteomes" id="UP001219355">
    <property type="component" value="Chromosome 4"/>
</dbReference>
<dbReference type="PANTHER" id="PTHR47677">
    <property type="entry name" value="CYTOCHROME C OXIDASE ASSEMBLY FACTOR 6"/>
    <property type="match status" value="1"/>
</dbReference>